<organism evidence="2 3">
    <name type="scientific">Nannochloropsis gaditana</name>
    <dbReference type="NCBI Taxonomy" id="72520"/>
    <lineage>
        <taxon>Eukaryota</taxon>
        <taxon>Sar</taxon>
        <taxon>Stramenopiles</taxon>
        <taxon>Ochrophyta</taxon>
        <taxon>Eustigmatophyceae</taxon>
        <taxon>Eustigmatales</taxon>
        <taxon>Monodopsidaceae</taxon>
        <taxon>Nannochloropsis</taxon>
    </lineage>
</organism>
<name>W7TLU3_9STRA</name>
<dbReference type="Proteomes" id="UP000019335">
    <property type="component" value="Unassembled WGS sequence"/>
</dbReference>
<protein>
    <submittedName>
        <fullName evidence="2">Uncharacterized protein</fullName>
    </submittedName>
</protein>
<comment type="caution">
    <text evidence="2">The sequence shown here is derived from an EMBL/GenBank/DDBJ whole genome shotgun (WGS) entry which is preliminary data.</text>
</comment>
<accession>W7TLU3</accession>
<evidence type="ECO:0000313" key="2">
    <source>
        <dbReference type="EMBL" id="EWM21699.1"/>
    </source>
</evidence>
<keyword evidence="3" id="KW-1185">Reference proteome</keyword>
<sequence>MTPSSPSSSKAARGRTKGAKGPRAEFKFKMRGSASYLNACIFQDLEICRRRCCGAARIGTPGAYGARERMLHVRNLTNS</sequence>
<feature type="compositionally biased region" description="Polar residues" evidence="1">
    <location>
        <begin position="1"/>
        <end position="10"/>
    </location>
</feature>
<dbReference type="AlphaFoldDB" id="W7TLU3"/>
<evidence type="ECO:0000256" key="1">
    <source>
        <dbReference type="SAM" id="MobiDB-lite"/>
    </source>
</evidence>
<proteinExistence type="predicted"/>
<gene>
    <name evidence="2" type="ORF">Naga_101527g1</name>
</gene>
<reference evidence="2 3" key="1">
    <citation type="journal article" date="2014" name="Mol. Plant">
        <title>Chromosome Scale Genome Assembly and Transcriptome Profiling of Nannochloropsis gaditana in Nitrogen Depletion.</title>
        <authorList>
            <person name="Corteggiani Carpinelli E."/>
            <person name="Telatin A."/>
            <person name="Vitulo N."/>
            <person name="Forcato C."/>
            <person name="D'Angelo M."/>
            <person name="Schiavon R."/>
            <person name="Vezzi A."/>
            <person name="Giacometti G.M."/>
            <person name="Morosinotto T."/>
            <person name="Valle G."/>
        </authorList>
    </citation>
    <scope>NUCLEOTIDE SEQUENCE [LARGE SCALE GENOMIC DNA]</scope>
    <source>
        <strain evidence="2 3">B-31</strain>
    </source>
</reference>
<dbReference type="EMBL" id="AZIL01002400">
    <property type="protein sequence ID" value="EWM21699.1"/>
    <property type="molecule type" value="Genomic_DNA"/>
</dbReference>
<feature type="region of interest" description="Disordered" evidence="1">
    <location>
        <begin position="1"/>
        <end position="23"/>
    </location>
</feature>
<evidence type="ECO:0000313" key="3">
    <source>
        <dbReference type="Proteomes" id="UP000019335"/>
    </source>
</evidence>